<evidence type="ECO:0000313" key="1">
    <source>
        <dbReference type="EMBL" id="OIO31126.1"/>
    </source>
</evidence>
<sequence>MNRESLEMRREEGGILIKPYEVPYIKKMIMDRVEAIKLREKEINKTPGEYPLPSQRNLVEELASLTKEYNYLTQNFAEKFFSKENKE</sequence>
<accession>A0A1J4V999</accession>
<evidence type="ECO:0000313" key="2">
    <source>
        <dbReference type="Proteomes" id="UP000181992"/>
    </source>
</evidence>
<protein>
    <submittedName>
        <fullName evidence="1">Uncharacterized protein</fullName>
    </submittedName>
</protein>
<dbReference type="AlphaFoldDB" id="A0A1J4V999"/>
<gene>
    <name evidence="1" type="ORF">AUJ77_00660</name>
</gene>
<dbReference type="EMBL" id="MNVN01000007">
    <property type="protein sequence ID" value="OIO31126.1"/>
    <property type="molecule type" value="Genomic_DNA"/>
</dbReference>
<dbReference type="Proteomes" id="UP000181992">
    <property type="component" value="Unassembled WGS sequence"/>
</dbReference>
<reference evidence="1 2" key="1">
    <citation type="journal article" date="2016" name="Environ. Microbiol.">
        <title>Genomic resolution of a cold subsurface aquifer community provides metabolic insights for novel microbes adapted to high CO concentrations.</title>
        <authorList>
            <person name="Probst A.J."/>
            <person name="Castelle C.J."/>
            <person name="Singh A."/>
            <person name="Brown C.T."/>
            <person name="Anantharaman K."/>
            <person name="Sharon I."/>
            <person name="Hug L.A."/>
            <person name="Burstein D."/>
            <person name="Emerson J.B."/>
            <person name="Thomas B.C."/>
            <person name="Banfield J.F."/>
        </authorList>
    </citation>
    <scope>NUCLEOTIDE SEQUENCE [LARGE SCALE GENOMIC DNA]</scope>
    <source>
        <strain evidence="1">CG1_02_43_90</strain>
    </source>
</reference>
<proteinExistence type="predicted"/>
<name>A0A1J4V999_9BACT</name>
<organism evidence="1 2">
    <name type="scientific">Candidatus Nomurabacteria bacterium CG1_02_43_90</name>
    <dbReference type="NCBI Taxonomy" id="1805281"/>
    <lineage>
        <taxon>Bacteria</taxon>
        <taxon>Candidatus Nomuraibacteriota</taxon>
    </lineage>
</organism>
<comment type="caution">
    <text evidence="1">The sequence shown here is derived from an EMBL/GenBank/DDBJ whole genome shotgun (WGS) entry which is preliminary data.</text>
</comment>